<dbReference type="EMBL" id="JBELQB010000012">
    <property type="protein sequence ID" value="MFL9838787.1"/>
    <property type="molecule type" value="Genomic_DNA"/>
</dbReference>
<evidence type="ECO:0000313" key="4">
    <source>
        <dbReference type="Proteomes" id="UP001629059"/>
    </source>
</evidence>
<dbReference type="RefSeq" id="WP_408075737.1">
    <property type="nucleotide sequence ID" value="NZ_JBELQB010000012.1"/>
</dbReference>
<comment type="caution">
    <text evidence="3">The sequence shown here is derived from an EMBL/GenBank/DDBJ whole genome shotgun (WGS) entry which is preliminary data.</text>
</comment>
<evidence type="ECO:0000313" key="3">
    <source>
        <dbReference type="EMBL" id="MFL9838787.1"/>
    </source>
</evidence>
<feature type="transmembrane region" description="Helical" evidence="2">
    <location>
        <begin position="367"/>
        <end position="392"/>
    </location>
</feature>
<name>A0ABW8YGH2_9FLAO</name>
<keyword evidence="2" id="KW-0812">Transmembrane</keyword>
<keyword evidence="1" id="KW-0175">Coiled coil</keyword>
<evidence type="ECO:0000256" key="2">
    <source>
        <dbReference type="SAM" id="Phobius"/>
    </source>
</evidence>
<keyword evidence="2" id="KW-0472">Membrane</keyword>
<gene>
    <name evidence="3" type="ORF">ABS768_14855</name>
</gene>
<accession>A0ABW8YGH2</accession>
<keyword evidence="4" id="KW-1185">Reference proteome</keyword>
<feature type="coiled-coil region" evidence="1">
    <location>
        <begin position="320"/>
        <end position="353"/>
    </location>
</feature>
<feature type="transmembrane region" description="Helical" evidence="2">
    <location>
        <begin position="266"/>
        <end position="284"/>
    </location>
</feature>
<organism evidence="3 4">
    <name type="scientific">Flavobacterium rhizophilum</name>
    <dbReference type="NCBI Taxonomy" id="3163296"/>
    <lineage>
        <taxon>Bacteria</taxon>
        <taxon>Pseudomonadati</taxon>
        <taxon>Bacteroidota</taxon>
        <taxon>Flavobacteriia</taxon>
        <taxon>Flavobacteriales</taxon>
        <taxon>Flavobacteriaceae</taxon>
        <taxon>Flavobacterium</taxon>
    </lineage>
</organism>
<reference evidence="3 4" key="1">
    <citation type="submission" date="2024-06" db="EMBL/GenBank/DDBJ databases">
        <authorList>
            <person name="Kaempfer P."/>
            <person name="Viver T."/>
        </authorList>
    </citation>
    <scope>NUCLEOTIDE SEQUENCE [LARGE SCALE GENOMIC DNA]</scope>
    <source>
        <strain evidence="3 4">ST-75</strain>
    </source>
</reference>
<feature type="transmembrane region" description="Helical" evidence="2">
    <location>
        <begin position="290"/>
        <end position="313"/>
    </location>
</feature>
<evidence type="ECO:0000256" key="1">
    <source>
        <dbReference type="SAM" id="Coils"/>
    </source>
</evidence>
<dbReference type="Proteomes" id="UP001629059">
    <property type="component" value="Unassembled WGS sequence"/>
</dbReference>
<sequence>MSDNSILDNIVYIERRLINKSSKSFILNGELARLKKNDLKKVESLAKEDLDLIIQNNKEDIIEIEDISSHLNRKIKLSVRTGNIQNYYEKLETFIEGNKIKFKNNDFYISDIDYRESEEKFNMQIQDYKSNILLISFLRKIADNEKPSGNRLNLFFYKTNVGIDLNIEYSLSNLHLVNIHENFIKSIQESDTDEKKQLFVNELINFLEKNGKSYIKLVEGWNYLIDSYNKSYSLFLSGFSFEKIKTSSNEYFQKLTDRIYESISKASNYIFGIPIGYILLINNLDFTGELIFKNFSILILGIIFFILIAQILFKNIKESILAIERDIDDFKLKIENYTELDDIKKKLDRLKNQDIVKQKRKIKIVKVLSICIFTIIVFMYIFIFIDTSIFLIHF</sequence>
<keyword evidence="2" id="KW-1133">Transmembrane helix</keyword>
<proteinExistence type="predicted"/>
<protein>
    <submittedName>
        <fullName evidence="3">Uncharacterized protein</fullName>
    </submittedName>
</protein>